<evidence type="ECO:0000313" key="1">
    <source>
        <dbReference type="EMBL" id="VVC94378.1"/>
    </source>
</evidence>
<dbReference type="AlphaFoldDB" id="A0A5E4Q7W2"/>
<protein>
    <submittedName>
        <fullName evidence="1">Uncharacterized protein</fullName>
    </submittedName>
</protein>
<name>A0A5E4Q7W2_9NEOP</name>
<proteinExistence type="predicted"/>
<dbReference type="EMBL" id="FZQP02001981">
    <property type="protein sequence ID" value="VVC94378.1"/>
    <property type="molecule type" value="Genomic_DNA"/>
</dbReference>
<sequence length="69" mass="7831">MSTVKLLGSLNFSTYNKQLFRTSFQHRALYSVKIPPQSVAITIYFNIKYTGASHLWRYGKTTGTGIGNR</sequence>
<reference evidence="1 2" key="1">
    <citation type="submission" date="2017-07" db="EMBL/GenBank/DDBJ databases">
        <authorList>
            <person name="Talla V."/>
            <person name="Backstrom N."/>
        </authorList>
    </citation>
    <scope>NUCLEOTIDE SEQUENCE [LARGE SCALE GENOMIC DNA]</scope>
</reference>
<keyword evidence="2" id="KW-1185">Reference proteome</keyword>
<gene>
    <name evidence="1" type="ORF">LSINAPIS_LOCUS6348</name>
</gene>
<organism evidence="1 2">
    <name type="scientific">Leptidea sinapis</name>
    <dbReference type="NCBI Taxonomy" id="189913"/>
    <lineage>
        <taxon>Eukaryota</taxon>
        <taxon>Metazoa</taxon>
        <taxon>Ecdysozoa</taxon>
        <taxon>Arthropoda</taxon>
        <taxon>Hexapoda</taxon>
        <taxon>Insecta</taxon>
        <taxon>Pterygota</taxon>
        <taxon>Neoptera</taxon>
        <taxon>Endopterygota</taxon>
        <taxon>Lepidoptera</taxon>
        <taxon>Glossata</taxon>
        <taxon>Ditrysia</taxon>
        <taxon>Papilionoidea</taxon>
        <taxon>Pieridae</taxon>
        <taxon>Dismorphiinae</taxon>
        <taxon>Leptidea</taxon>
    </lineage>
</organism>
<dbReference type="Proteomes" id="UP000324832">
    <property type="component" value="Unassembled WGS sequence"/>
</dbReference>
<evidence type="ECO:0000313" key="2">
    <source>
        <dbReference type="Proteomes" id="UP000324832"/>
    </source>
</evidence>
<accession>A0A5E4Q7W2</accession>